<feature type="region of interest" description="Disordered" evidence="2">
    <location>
        <begin position="350"/>
        <end position="369"/>
    </location>
</feature>
<gene>
    <name evidence="3" type="ORF">BDN71DRAFT_1379247</name>
</gene>
<accession>A0A9P6ABG8</accession>
<evidence type="ECO:0000313" key="4">
    <source>
        <dbReference type="Proteomes" id="UP000807025"/>
    </source>
</evidence>
<organism evidence="3 4">
    <name type="scientific">Pleurotus eryngii</name>
    <name type="common">Boletus of the steppes</name>
    <dbReference type="NCBI Taxonomy" id="5323"/>
    <lineage>
        <taxon>Eukaryota</taxon>
        <taxon>Fungi</taxon>
        <taxon>Dikarya</taxon>
        <taxon>Basidiomycota</taxon>
        <taxon>Agaricomycotina</taxon>
        <taxon>Agaricomycetes</taxon>
        <taxon>Agaricomycetidae</taxon>
        <taxon>Agaricales</taxon>
        <taxon>Pleurotineae</taxon>
        <taxon>Pleurotaceae</taxon>
        <taxon>Pleurotus</taxon>
    </lineage>
</organism>
<feature type="coiled-coil region" evidence="1">
    <location>
        <begin position="144"/>
        <end position="182"/>
    </location>
</feature>
<dbReference type="AlphaFoldDB" id="A0A9P6ABG8"/>
<dbReference type="Proteomes" id="UP000807025">
    <property type="component" value="Unassembled WGS sequence"/>
</dbReference>
<protein>
    <submittedName>
        <fullName evidence="3">Uncharacterized protein</fullName>
    </submittedName>
</protein>
<keyword evidence="1" id="KW-0175">Coiled coil</keyword>
<feature type="region of interest" description="Disordered" evidence="2">
    <location>
        <begin position="1"/>
        <end position="49"/>
    </location>
</feature>
<feature type="compositionally biased region" description="Basic and acidic residues" evidence="2">
    <location>
        <begin position="480"/>
        <end position="504"/>
    </location>
</feature>
<comment type="caution">
    <text evidence="3">The sequence shown here is derived from an EMBL/GenBank/DDBJ whole genome shotgun (WGS) entry which is preliminary data.</text>
</comment>
<feature type="region of interest" description="Disordered" evidence="2">
    <location>
        <begin position="436"/>
        <end position="510"/>
    </location>
</feature>
<feature type="compositionally biased region" description="Acidic residues" evidence="2">
    <location>
        <begin position="287"/>
        <end position="304"/>
    </location>
</feature>
<evidence type="ECO:0000313" key="3">
    <source>
        <dbReference type="EMBL" id="KAF9501659.1"/>
    </source>
</evidence>
<dbReference type="OrthoDB" id="2409325at2759"/>
<keyword evidence="4" id="KW-1185">Reference proteome</keyword>
<name>A0A9P6ABG8_PLEER</name>
<sequence>MAEVAATPTTTQTRFVPGAPPPPPLSKSQRKRRAKTGGKSEQAPDSPVVIPDAATAALVEKAPDAIDVKEGLVAPELVAQPETQATTPLPEEEGVLKNSPIVELVTKRLKATNKKIQRISTYASTDPEKLNDDQKRTLKTLPTLEAVQKELVEVKKVIEVYESELAHELAAKRLEIEKAERARIADAVTAAERSGVAKASELLTFVRLRSLLATGEPEGLGMQPNEISAVIAVCDMLLGEESDIKQTALDGIFSGAGSYEDVPYSRIQEITRLYLNPTRVPTPEPVAEVESDAEPSIEAEAEEQPDLAVSNVTVTATVISTSGSFHFMQASELEASTFEENAEWVERSDAVEPPQDVAPVQDVEKETPAVSEVNVEPIVYLKALPPSGEGEPIDWAADDEDGLPSIAGLHAKFGTSGSATPDAAEQTQAAPAPIATETPVPATNGHAHDAPSTPHGDEEDGFTQARGGRVFRGRSSGFRGGERGGYRGGERGSFRGHRGGDRGGFRGGFRGGERGGERYCFRGGRGEWRGDGEHRGRGRGRGRGGTRAFCHTIQTEVAEQSFLGPQGSVPPTPTQA</sequence>
<evidence type="ECO:0000256" key="2">
    <source>
        <dbReference type="SAM" id="MobiDB-lite"/>
    </source>
</evidence>
<dbReference type="EMBL" id="MU154522">
    <property type="protein sequence ID" value="KAF9501659.1"/>
    <property type="molecule type" value="Genomic_DNA"/>
</dbReference>
<evidence type="ECO:0000256" key="1">
    <source>
        <dbReference type="SAM" id="Coils"/>
    </source>
</evidence>
<proteinExistence type="predicted"/>
<feature type="region of interest" description="Disordered" evidence="2">
    <location>
        <begin position="280"/>
        <end position="304"/>
    </location>
</feature>
<reference evidence="3" key="1">
    <citation type="submission" date="2020-11" db="EMBL/GenBank/DDBJ databases">
        <authorList>
            <consortium name="DOE Joint Genome Institute"/>
            <person name="Ahrendt S."/>
            <person name="Riley R."/>
            <person name="Andreopoulos W."/>
            <person name="Labutti K."/>
            <person name="Pangilinan J."/>
            <person name="Ruiz-Duenas F.J."/>
            <person name="Barrasa J.M."/>
            <person name="Sanchez-Garcia M."/>
            <person name="Camarero S."/>
            <person name="Miyauchi S."/>
            <person name="Serrano A."/>
            <person name="Linde D."/>
            <person name="Babiker R."/>
            <person name="Drula E."/>
            <person name="Ayuso-Fernandez I."/>
            <person name="Pacheco R."/>
            <person name="Padilla G."/>
            <person name="Ferreira P."/>
            <person name="Barriuso J."/>
            <person name="Kellner H."/>
            <person name="Castanera R."/>
            <person name="Alfaro M."/>
            <person name="Ramirez L."/>
            <person name="Pisabarro A.G."/>
            <person name="Kuo A."/>
            <person name="Tritt A."/>
            <person name="Lipzen A."/>
            <person name="He G."/>
            <person name="Yan M."/>
            <person name="Ng V."/>
            <person name="Cullen D."/>
            <person name="Martin F."/>
            <person name="Rosso M.-N."/>
            <person name="Henrissat B."/>
            <person name="Hibbett D."/>
            <person name="Martinez A.T."/>
            <person name="Grigoriev I.V."/>
        </authorList>
    </citation>
    <scope>NUCLEOTIDE SEQUENCE</scope>
    <source>
        <strain evidence="3">ATCC 90797</strain>
    </source>
</reference>